<comment type="similarity">
    <text evidence="2">Belongs to the peptidase S54 family.</text>
</comment>
<dbReference type="RefSeq" id="WP_183356744.1">
    <property type="nucleotide sequence ID" value="NZ_BLXX01000023.1"/>
</dbReference>
<dbReference type="PANTHER" id="PTHR43731">
    <property type="entry name" value="RHOMBOID PROTEASE"/>
    <property type="match status" value="1"/>
</dbReference>
<organism evidence="9 10">
    <name type="scientific">Geomonas silvestris</name>
    <dbReference type="NCBI Taxonomy" id="2740184"/>
    <lineage>
        <taxon>Bacteria</taxon>
        <taxon>Pseudomonadati</taxon>
        <taxon>Thermodesulfobacteriota</taxon>
        <taxon>Desulfuromonadia</taxon>
        <taxon>Geobacterales</taxon>
        <taxon>Geobacteraceae</taxon>
        <taxon>Geomonas</taxon>
    </lineage>
</organism>
<proteinExistence type="inferred from homology"/>
<dbReference type="GO" id="GO:0004252">
    <property type="term" value="F:serine-type endopeptidase activity"/>
    <property type="evidence" value="ECO:0007669"/>
    <property type="project" value="InterPro"/>
</dbReference>
<protein>
    <recommendedName>
        <fullName evidence="8">Peptidase S54 rhomboid domain-containing protein</fullName>
    </recommendedName>
</protein>
<feature type="transmembrane region" description="Helical" evidence="7">
    <location>
        <begin position="32"/>
        <end position="52"/>
    </location>
</feature>
<evidence type="ECO:0000256" key="2">
    <source>
        <dbReference type="ARBA" id="ARBA00009045"/>
    </source>
</evidence>
<dbReference type="Proteomes" id="UP000556026">
    <property type="component" value="Unassembled WGS sequence"/>
</dbReference>
<dbReference type="GO" id="GO:0016020">
    <property type="term" value="C:membrane"/>
    <property type="evidence" value="ECO:0007669"/>
    <property type="project" value="UniProtKB-SubCell"/>
</dbReference>
<comment type="subcellular location">
    <subcellularLocation>
        <location evidence="1">Membrane</location>
        <topology evidence="1">Multi-pass membrane protein</topology>
    </subcellularLocation>
</comment>
<dbReference type="SUPFAM" id="SSF48452">
    <property type="entry name" value="TPR-like"/>
    <property type="match status" value="2"/>
</dbReference>
<name>A0A6V8MPN5_9BACT</name>
<comment type="caution">
    <text evidence="9">The sequence shown here is derived from an EMBL/GenBank/DDBJ whole genome shotgun (WGS) entry which is preliminary data.</text>
</comment>
<dbReference type="PANTHER" id="PTHR43731:SF14">
    <property type="entry name" value="PRESENILIN-ASSOCIATED RHOMBOID-LIKE PROTEIN, MITOCHONDRIAL"/>
    <property type="match status" value="1"/>
</dbReference>
<dbReference type="SUPFAM" id="SSF144091">
    <property type="entry name" value="Rhomboid-like"/>
    <property type="match status" value="1"/>
</dbReference>
<evidence type="ECO:0000256" key="5">
    <source>
        <dbReference type="ARBA" id="ARBA00022989"/>
    </source>
</evidence>
<dbReference type="InterPro" id="IPR050925">
    <property type="entry name" value="Rhomboid_protease_S54"/>
</dbReference>
<feature type="transmembrane region" description="Helical" evidence="7">
    <location>
        <begin position="171"/>
        <end position="193"/>
    </location>
</feature>
<evidence type="ECO:0000256" key="6">
    <source>
        <dbReference type="ARBA" id="ARBA00023136"/>
    </source>
</evidence>
<dbReference type="Pfam" id="PF01694">
    <property type="entry name" value="Rhomboid"/>
    <property type="match status" value="1"/>
</dbReference>
<evidence type="ECO:0000256" key="3">
    <source>
        <dbReference type="ARBA" id="ARBA00022692"/>
    </source>
</evidence>
<dbReference type="InterPro" id="IPR035952">
    <property type="entry name" value="Rhomboid-like_sf"/>
</dbReference>
<evidence type="ECO:0000256" key="4">
    <source>
        <dbReference type="ARBA" id="ARBA00022801"/>
    </source>
</evidence>
<dbReference type="InterPro" id="IPR022764">
    <property type="entry name" value="Peptidase_S54_rhomboid_dom"/>
</dbReference>
<evidence type="ECO:0000313" key="10">
    <source>
        <dbReference type="Proteomes" id="UP000556026"/>
    </source>
</evidence>
<sequence length="1049" mass="115432">MSLSDYFKQHEEQAFIAKALALAVGITLVKNFFPGLIAFLFLILPVVFLIGIRLHAAASGVDAMDLLKEHITFFPMMRSEEERIKEIKPWVTYGIILANVLIFYFFQGFVPEELVNDNLIFLPHKPNLFNVPLSAFTAMFLHGSGGHLWGNMTFLWVVGSAVERRVGKLRFFLLYLVTGLIGGLVFIGVEFLFHLRAGHALGASGAIAGIMGIFAVRCYFKSMIFPIPILGIFSLILPLSLKIRLNSLAIMSLFFLSDLSGGIAQINGSDSMIGHWAHLGGMISGMLIAGYLKLGEDAVGERHLEIGIRGAKASIGFEGTDRSLRIALERSPENVDALLSMARLKSRFHCTPEGQEYYEKALRQLLVERPGEVVEVFREYLGKYLKPPTETRLLAALSEATAQAGENELTITCLERLVEKEDLPAAQREKSHFKLATLLEFTSCFEAARTSFARFVHDYPQSLLVDKARERACGEVYHPPRSAAPRVAASPANQERSCPSCGTAMAVRRPTSGPRQGEAFWVCGAYPTCRTLEPVQESAAAPQDKPAPETYRLIFDGSIGFTFDPAETKASLVQLFRCPPEKVDQLCSGTPTVLKRGLDYAAALKYKEAICHTGALCTVEKEEPAPVAAPPSPALSYREAAPAAQAVREAAPAQEFSCPKCGQLQEKGEICVSCGVYFAKLAKLAEREFEELRSQPAPTMRRAGSVSGPPAARAARGFTFNRTAKALAVGALVIVAAVGRLSASFINQQNRDAAAQAQLANAALKQQMELGKPDTAGIKRLLAQHDFTSLENLYNGYLAQYQKEIQYETFLQEAYAIFSPTQGVSPEDLEAWVKTTGSYLAYAARGKYQADKGFEVRGTRWASETSQAQLDEMHRLHELAVQDLQIAIAAHPAFIPAYTVLCTVVRASEVSVSPKEVVEKAAAVDRRAYLVRNEYLTSLMPRWGGSHGEMAAFAKSALKEAALNPRLYTLQGGVYADEADEYYRSQDYSAAVRGYSKALQYGDRFSWLKYRAACNFYQGDKQAALADYRKVLDYDPTESEAQAELQKIQ</sequence>
<keyword evidence="6 7" id="KW-0472">Membrane</keyword>
<feature type="transmembrane region" description="Helical" evidence="7">
    <location>
        <begin position="232"/>
        <end position="256"/>
    </location>
</feature>
<gene>
    <name evidence="9" type="ORF">GMST_42860</name>
</gene>
<evidence type="ECO:0000313" key="9">
    <source>
        <dbReference type="EMBL" id="GFO61961.1"/>
    </source>
</evidence>
<accession>A0A6V8MPN5</accession>
<feature type="transmembrane region" description="Helical" evidence="7">
    <location>
        <begin position="90"/>
        <end position="109"/>
    </location>
</feature>
<feature type="transmembrane region" description="Helical" evidence="7">
    <location>
        <begin position="129"/>
        <end position="150"/>
    </location>
</feature>
<keyword evidence="5 7" id="KW-1133">Transmembrane helix</keyword>
<dbReference type="Gene3D" id="3.30.65.10">
    <property type="entry name" value="Bacterial Topoisomerase I, domain 1"/>
    <property type="match status" value="1"/>
</dbReference>
<reference evidence="10" key="1">
    <citation type="submission" date="2020-06" db="EMBL/GenBank/DDBJ databases">
        <title>Draft genomic sequence of Geomonas sp. Red330.</title>
        <authorList>
            <person name="Itoh H."/>
            <person name="Zhenxing X."/>
            <person name="Ushijima N."/>
            <person name="Masuda Y."/>
            <person name="Shiratori Y."/>
            <person name="Senoo K."/>
        </authorList>
    </citation>
    <scope>NUCLEOTIDE SEQUENCE [LARGE SCALE GENOMIC DNA]</scope>
    <source>
        <strain evidence="10">Red330</strain>
    </source>
</reference>
<dbReference type="EMBL" id="BLXX01000023">
    <property type="protein sequence ID" value="GFO61961.1"/>
    <property type="molecule type" value="Genomic_DNA"/>
</dbReference>
<evidence type="ECO:0000256" key="7">
    <source>
        <dbReference type="SAM" id="Phobius"/>
    </source>
</evidence>
<keyword evidence="10" id="KW-1185">Reference proteome</keyword>
<evidence type="ECO:0000256" key="1">
    <source>
        <dbReference type="ARBA" id="ARBA00004141"/>
    </source>
</evidence>
<dbReference type="AlphaFoldDB" id="A0A6V8MPN5"/>
<evidence type="ECO:0000259" key="8">
    <source>
        <dbReference type="Pfam" id="PF01694"/>
    </source>
</evidence>
<feature type="transmembrane region" description="Helical" evidence="7">
    <location>
        <begin position="199"/>
        <end position="220"/>
    </location>
</feature>
<dbReference type="Gene3D" id="1.20.1540.10">
    <property type="entry name" value="Rhomboid-like"/>
    <property type="match status" value="1"/>
</dbReference>
<dbReference type="InterPro" id="IPR011990">
    <property type="entry name" value="TPR-like_helical_dom_sf"/>
</dbReference>
<keyword evidence="3 7" id="KW-0812">Transmembrane</keyword>
<dbReference type="Gene3D" id="1.25.40.10">
    <property type="entry name" value="Tetratricopeptide repeat domain"/>
    <property type="match status" value="2"/>
</dbReference>
<feature type="domain" description="Peptidase S54 rhomboid" evidence="8">
    <location>
        <begin position="135"/>
        <end position="291"/>
    </location>
</feature>
<keyword evidence="4" id="KW-0378">Hydrolase</keyword>